<gene>
    <name evidence="12" type="primary">pstA</name>
    <name evidence="12" type="ORF">FP026_21445</name>
</gene>
<organism evidence="12 13">
    <name type="scientific">Rhizobium tropici</name>
    <dbReference type="NCBI Taxonomy" id="398"/>
    <lineage>
        <taxon>Bacteria</taxon>
        <taxon>Pseudomonadati</taxon>
        <taxon>Pseudomonadota</taxon>
        <taxon>Alphaproteobacteria</taxon>
        <taxon>Hyphomicrobiales</taxon>
        <taxon>Rhizobiaceae</taxon>
        <taxon>Rhizobium/Agrobacterium group</taxon>
        <taxon>Rhizobium</taxon>
    </lineage>
</organism>
<evidence type="ECO:0000256" key="5">
    <source>
        <dbReference type="ARBA" id="ARBA00022475"/>
    </source>
</evidence>
<dbReference type="GO" id="GO:0005886">
    <property type="term" value="C:plasma membrane"/>
    <property type="evidence" value="ECO:0007669"/>
    <property type="project" value="UniProtKB-SubCell"/>
</dbReference>
<comment type="caution">
    <text evidence="12">The sequence shown here is derived from an EMBL/GenBank/DDBJ whole genome shotgun (WGS) entry which is preliminary data.</text>
</comment>
<evidence type="ECO:0000259" key="11">
    <source>
        <dbReference type="PROSITE" id="PS50928"/>
    </source>
</evidence>
<evidence type="ECO:0000256" key="10">
    <source>
        <dbReference type="RuleBase" id="RU363043"/>
    </source>
</evidence>
<dbReference type="InterPro" id="IPR000515">
    <property type="entry name" value="MetI-like"/>
</dbReference>
<evidence type="ECO:0000313" key="12">
    <source>
        <dbReference type="EMBL" id="KAA1177775.1"/>
    </source>
</evidence>
<keyword evidence="9 10" id="KW-0472">Membrane</keyword>
<dbReference type="PANTHER" id="PTHR42922:SF1">
    <property type="entry name" value="PHOSPHATE TRANSPORT SYSTEM PERMEASE PROTEIN PSTA"/>
    <property type="match status" value="1"/>
</dbReference>
<keyword evidence="6" id="KW-0592">Phosphate transport</keyword>
<feature type="transmembrane region" description="Helical" evidence="10">
    <location>
        <begin position="67"/>
        <end position="100"/>
    </location>
</feature>
<sequence length="284" mass="29910">MENAIRQNLVSRRYVKNRVMMALSFLAAILGIFFLSVILVTLLYRGVTALSLDVFTMSIPAQGSRGGLINAIYGTVLVTGLAIVIAAPIGILAATYLVEYANGTKLAEAAKFINDILLSAPSIIVGVFVYGAVVVPMHGNSAIAGILALALIALPVVNRTTQDMLLLVPNALREATAALGAPRWKSMMMVIYRSAWTGILTGILLAIARISGETAPLLFTAGYSKFMNAGLTGPIATLPVAINTLAADAGEDLKQLAWAGALIITVAILALNILARILSGRRHQ</sequence>
<evidence type="ECO:0000256" key="6">
    <source>
        <dbReference type="ARBA" id="ARBA00022592"/>
    </source>
</evidence>
<dbReference type="InterPro" id="IPR051408">
    <property type="entry name" value="Phosphate_transprt_permease"/>
</dbReference>
<dbReference type="NCBIfam" id="TIGR00974">
    <property type="entry name" value="3a0107s02c"/>
    <property type="match status" value="1"/>
</dbReference>
<evidence type="ECO:0000256" key="2">
    <source>
        <dbReference type="ARBA" id="ARBA00007069"/>
    </source>
</evidence>
<comment type="subcellular location">
    <subcellularLocation>
        <location evidence="10">Cell inner membrane</location>
        <topology evidence="10">Multi-pass membrane protein</topology>
    </subcellularLocation>
    <subcellularLocation>
        <location evidence="1">Cell membrane</location>
        <topology evidence="1">Multi-pass membrane protein</topology>
    </subcellularLocation>
</comment>
<evidence type="ECO:0000256" key="1">
    <source>
        <dbReference type="ARBA" id="ARBA00004651"/>
    </source>
</evidence>
<proteinExistence type="inferred from homology"/>
<dbReference type="GO" id="GO:0035435">
    <property type="term" value="P:phosphate ion transmembrane transport"/>
    <property type="evidence" value="ECO:0007669"/>
    <property type="project" value="InterPro"/>
</dbReference>
<reference evidence="12 13" key="1">
    <citation type="submission" date="2019-07" db="EMBL/GenBank/DDBJ databases">
        <title>The Draft Genome Sequence of Rhizobium tropici SARCC-755 Associated with Superior Nodulation on Pigeonpea (Cajanus cajan (L.) Millsp.).</title>
        <authorList>
            <person name="Bopape F.L."/>
            <person name="Hassen A.I."/>
            <person name="Swanevelder Z.H."/>
            <person name="Gwata E.T."/>
        </authorList>
    </citation>
    <scope>NUCLEOTIDE SEQUENCE [LARGE SCALE GENOMIC DNA]</scope>
    <source>
        <strain evidence="12 13">SARCC-755</strain>
    </source>
</reference>
<feature type="transmembrane region" description="Helical" evidence="10">
    <location>
        <begin position="256"/>
        <end position="278"/>
    </location>
</feature>
<evidence type="ECO:0000313" key="13">
    <source>
        <dbReference type="Proteomes" id="UP000323608"/>
    </source>
</evidence>
<evidence type="ECO:0000256" key="8">
    <source>
        <dbReference type="ARBA" id="ARBA00022989"/>
    </source>
</evidence>
<evidence type="ECO:0000256" key="9">
    <source>
        <dbReference type="ARBA" id="ARBA00023136"/>
    </source>
</evidence>
<feature type="transmembrane region" description="Helical" evidence="10">
    <location>
        <begin position="112"/>
        <end position="133"/>
    </location>
</feature>
<keyword evidence="7 10" id="KW-0812">Transmembrane</keyword>
<keyword evidence="8 10" id="KW-1133">Transmembrane helix</keyword>
<dbReference type="Gene3D" id="1.10.3720.10">
    <property type="entry name" value="MetI-like"/>
    <property type="match status" value="1"/>
</dbReference>
<dbReference type="CDD" id="cd06261">
    <property type="entry name" value="TM_PBP2"/>
    <property type="match status" value="1"/>
</dbReference>
<dbReference type="InterPro" id="IPR035906">
    <property type="entry name" value="MetI-like_sf"/>
</dbReference>
<dbReference type="SUPFAM" id="SSF161098">
    <property type="entry name" value="MetI-like"/>
    <property type="match status" value="1"/>
</dbReference>
<name>A0A5B0VUC2_RHITR</name>
<evidence type="ECO:0000256" key="3">
    <source>
        <dbReference type="ARBA" id="ARBA00016864"/>
    </source>
</evidence>
<dbReference type="Proteomes" id="UP000323608">
    <property type="component" value="Unassembled WGS sequence"/>
</dbReference>
<accession>A0A5B0VUC2</accession>
<dbReference type="InterPro" id="IPR005672">
    <property type="entry name" value="Phosphate_PstA"/>
</dbReference>
<feature type="domain" description="ABC transmembrane type-1" evidence="11">
    <location>
        <begin position="72"/>
        <end position="275"/>
    </location>
</feature>
<dbReference type="PANTHER" id="PTHR42922">
    <property type="entry name" value="PHOSPHATE TRANSPORT SYSTEM PERMEASE PROTEIN PSTA"/>
    <property type="match status" value="1"/>
</dbReference>
<evidence type="ECO:0000256" key="4">
    <source>
        <dbReference type="ARBA" id="ARBA00022448"/>
    </source>
</evidence>
<feature type="transmembrane region" description="Helical" evidence="10">
    <location>
        <begin position="21"/>
        <end position="47"/>
    </location>
</feature>
<dbReference type="EMBL" id="VNIP01000011">
    <property type="protein sequence ID" value="KAA1177775.1"/>
    <property type="molecule type" value="Genomic_DNA"/>
</dbReference>
<dbReference type="OrthoDB" id="9775069at2"/>
<dbReference type="PROSITE" id="PS50928">
    <property type="entry name" value="ABC_TM1"/>
    <property type="match status" value="1"/>
</dbReference>
<keyword evidence="5 10" id="KW-1003">Cell membrane</keyword>
<feature type="transmembrane region" description="Helical" evidence="10">
    <location>
        <begin position="190"/>
        <end position="210"/>
    </location>
</feature>
<dbReference type="Pfam" id="PF00528">
    <property type="entry name" value="BPD_transp_1"/>
    <property type="match status" value="1"/>
</dbReference>
<keyword evidence="4" id="KW-0813">Transport</keyword>
<feature type="transmembrane region" description="Helical" evidence="10">
    <location>
        <begin position="139"/>
        <end position="157"/>
    </location>
</feature>
<protein>
    <recommendedName>
        <fullName evidence="3 10">Phosphate transport system permease protein PstA</fullName>
    </recommendedName>
</protein>
<dbReference type="RefSeq" id="WP_149636621.1">
    <property type="nucleotide sequence ID" value="NZ_VNIP01000011.1"/>
</dbReference>
<comment type="similarity">
    <text evidence="2 10">Belongs to the binding-protein-dependent transport system permease family. CysTW subfamily.</text>
</comment>
<evidence type="ECO:0000256" key="7">
    <source>
        <dbReference type="ARBA" id="ARBA00022692"/>
    </source>
</evidence>
<dbReference type="GO" id="GO:0005315">
    <property type="term" value="F:phosphate transmembrane transporter activity"/>
    <property type="evidence" value="ECO:0007669"/>
    <property type="project" value="InterPro"/>
</dbReference>
<dbReference type="AlphaFoldDB" id="A0A5B0VUC2"/>